<evidence type="ECO:0000256" key="1">
    <source>
        <dbReference type="SAM" id="Phobius"/>
    </source>
</evidence>
<keyword evidence="1" id="KW-0472">Membrane</keyword>
<feature type="transmembrane region" description="Helical" evidence="1">
    <location>
        <begin position="99"/>
        <end position="116"/>
    </location>
</feature>
<evidence type="ECO:0000313" key="2">
    <source>
        <dbReference type="EMBL" id="KPG25341.1"/>
    </source>
</evidence>
<accession>A0ABR5LJD1</accession>
<name>A0ABR5LJD1_9MYCO</name>
<evidence type="ECO:0000313" key="3">
    <source>
        <dbReference type="Proteomes" id="UP000037962"/>
    </source>
</evidence>
<gene>
    <name evidence="2" type="ORF">AN912_27130</name>
</gene>
<keyword evidence="1" id="KW-1133">Transmembrane helix</keyword>
<comment type="caution">
    <text evidence="2">The sequence shown here is derived from an EMBL/GenBank/DDBJ whole genome shotgun (WGS) entry which is preliminary data.</text>
</comment>
<feature type="transmembrane region" description="Helical" evidence="1">
    <location>
        <begin position="20"/>
        <end position="40"/>
    </location>
</feature>
<reference evidence="2 3" key="1">
    <citation type="submission" date="2015-09" db="EMBL/GenBank/DDBJ databases">
        <title>Genome Sequences of Mycobacterium immunogenum Isolates, Recuperated from a Chloraminated Drinking Water Distribution System Simulator Subjected to Episodes of Nitrification.</title>
        <authorList>
            <person name="Gomez-Alvarez V."/>
            <person name="Revetta R.P."/>
        </authorList>
    </citation>
    <scope>NUCLEOTIDE SEQUENCE [LARGE SCALE GENOMIC DNA]</scope>
    <source>
        <strain evidence="2 3">H076</strain>
    </source>
</reference>
<protein>
    <recommendedName>
        <fullName evidence="4">Integral membrane protein</fullName>
    </recommendedName>
</protein>
<proteinExistence type="predicted"/>
<sequence>MLMALVMCPLLLVSQWDLSVAWIGSVIGFCVVVAAISVAFQEQTHRAYSAVLDGAGDAKRAAVVAALWRRRIPADPAVLRYAIELGEILSKVRKDLSSLSWPAIWVGIVLLQVLPGHNLSSAIGWALWASLLVPFLLSQWYVARRQERHIALLGAVEAGQSADSGPFLGKRDRLWLAVIAAGLVACVVGLAVTFERQWPRRDCEQTHDVIVAVNERNWLTNGRLVVQGGPSVADYQGWSDQLQREAAKMTTPDVAPHIRRIADLSVQVTDLVRSAYAAAPTGSAAEAADREVAYQKLVGQMRDEVKAVKTFCWGE</sequence>
<feature type="transmembrane region" description="Helical" evidence="1">
    <location>
        <begin position="122"/>
        <end position="143"/>
    </location>
</feature>
<evidence type="ECO:0008006" key="4">
    <source>
        <dbReference type="Google" id="ProtNLM"/>
    </source>
</evidence>
<feature type="transmembrane region" description="Helical" evidence="1">
    <location>
        <begin position="174"/>
        <end position="194"/>
    </location>
</feature>
<keyword evidence="1" id="KW-0812">Transmembrane</keyword>
<dbReference type="Proteomes" id="UP000037962">
    <property type="component" value="Unassembled WGS sequence"/>
</dbReference>
<keyword evidence="3" id="KW-1185">Reference proteome</keyword>
<organism evidence="2 3">
    <name type="scientific">Mycobacteroides immunogenum</name>
    <dbReference type="NCBI Taxonomy" id="83262"/>
    <lineage>
        <taxon>Bacteria</taxon>
        <taxon>Bacillati</taxon>
        <taxon>Actinomycetota</taxon>
        <taxon>Actinomycetes</taxon>
        <taxon>Mycobacteriales</taxon>
        <taxon>Mycobacteriaceae</taxon>
        <taxon>Mycobacteroides</taxon>
    </lineage>
</organism>
<dbReference type="EMBL" id="LJFS01000055">
    <property type="protein sequence ID" value="KPG25341.1"/>
    <property type="molecule type" value="Genomic_DNA"/>
</dbReference>